<organism evidence="1">
    <name type="scientific">Aureoumbra lagunensis</name>
    <dbReference type="NCBI Taxonomy" id="44058"/>
    <lineage>
        <taxon>Eukaryota</taxon>
        <taxon>Sar</taxon>
        <taxon>Stramenopiles</taxon>
        <taxon>Ochrophyta</taxon>
        <taxon>Pelagophyceae</taxon>
        <taxon>Pelagomonadales</taxon>
        <taxon>Aureoumbra</taxon>
    </lineage>
</organism>
<sequence>MEHIQATGQHSLFICASQNVYNAHLKISHGGSYWPKSLFITSDIHGVCRFAHSIVNNVTLNTHNVSSSIVCIDRPPVHITKDKRQPLSNRYLSRLDDHQITLLQWYLLTRSRWLTHVGRSGGHDVCKSATREGTHHVHVPGNSFYGWALAASGLLPPRPQFAYARNCPCDINKNHISVWEPPP</sequence>
<dbReference type="EMBL" id="HBIJ01007072">
    <property type="protein sequence ID" value="CAE0364233.1"/>
    <property type="molecule type" value="Transcribed_RNA"/>
</dbReference>
<dbReference type="AlphaFoldDB" id="A0A7S3NJF2"/>
<evidence type="ECO:0000313" key="1">
    <source>
        <dbReference type="EMBL" id="CAE0364233.1"/>
    </source>
</evidence>
<reference evidence="1" key="1">
    <citation type="submission" date="2021-01" db="EMBL/GenBank/DDBJ databases">
        <authorList>
            <person name="Corre E."/>
            <person name="Pelletier E."/>
            <person name="Niang G."/>
            <person name="Scheremetjew M."/>
            <person name="Finn R."/>
            <person name="Kale V."/>
            <person name="Holt S."/>
            <person name="Cochrane G."/>
            <person name="Meng A."/>
            <person name="Brown T."/>
            <person name="Cohen L."/>
        </authorList>
    </citation>
    <scope>NUCLEOTIDE SEQUENCE</scope>
    <source>
        <strain evidence="1">CCMP1510</strain>
    </source>
</reference>
<gene>
    <name evidence="1" type="ORF">ALAG00032_LOCUS4974</name>
</gene>
<protein>
    <submittedName>
        <fullName evidence="1">Uncharacterized protein</fullName>
    </submittedName>
</protein>
<accession>A0A7S3NJF2</accession>
<name>A0A7S3NJF2_9STRA</name>
<proteinExistence type="predicted"/>